<dbReference type="RefSeq" id="WP_311939784.1">
    <property type="nucleotide sequence ID" value="NZ_JAVSCK010000003.1"/>
</dbReference>
<accession>A0ABW3RCP8</accession>
<reference evidence="2" key="1">
    <citation type="journal article" date="2019" name="Int. J. Syst. Evol. Microbiol.">
        <title>The Global Catalogue of Microorganisms (GCM) 10K type strain sequencing project: providing services to taxonomists for standard genome sequencing and annotation.</title>
        <authorList>
            <consortium name="The Broad Institute Genomics Platform"/>
            <consortium name="The Broad Institute Genome Sequencing Center for Infectious Disease"/>
            <person name="Wu L."/>
            <person name="Ma J."/>
        </authorList>
    </citation>
    <scope>NUCLEOTIDE SEQUENCE [LARGE SCALE GENOMIC DNA]</scope>
    <source>
        <strain evidence="2">CCUG 63246</strain>
    </source>
</reference>
<name>A0ABW3RCP8_9FLAO</name>
<proteinExistence type="predicted"/>
<keyword evidence="2" id="KW-1185">Reference proteome</keyword>
<dbReference type="EMBL" id="JBHTLJ010000003">
    <property type="protein sequence ID" value="MFD1162885.1"/>
    <property type="molecule type" value="Genomic_DNA"/>
</dbReference>
<sequence>MEEKDENYKEINIYQDLTDGLQNAVFQEDKYKEVKDYAKEKLIEFQLENKTKLPIMFMHKVPKFERMESLPNGQLQAKKCLDFLDELNEGLLEIWNK</sequence>
<evidence type="ECO:0000313" key="2">
    <source>
        <dbReference type="Proteomes" id="UP001597163"/>
    </source>
</evidence>
<gene>
    <name evidence="1" type="ORF">ACFQ2E_10685</name>
</gene>
<organism evidence="1 2">
    <name type="scientific">Hwangdonia seohaensis</name>
    <dbReference type="NCBI Taxonomy" id="1240727"/>
    <lineage>
        <taxon>Bacteria</taxon>
        <taxon>Pseudomonadati</taxon>
        <taxon>Bacteroidota</taxon>
        <taxon>Flavobacteriia</taxon>
        <taxon>Flavobacteriales</taxon>
        <taxon>Flavobacteriaceae</taxon>
        <taxon>Hwangdonia</taxon>
    </lineage>
</organism>
<protein>
    <submittedName>
        <fullName evidence="1">Uncharacterized protein</fullName>
    </submittedName>
</protein>
<evidence type="ECO:0000313" key="1">
    <source>
        <dbReference type="EMBL" id="MFD1162885.1"/>
    </source>
</evidence>
<comment type="caution">
    <text evidence="1">The sequence shown here is derived from an EMBL/GenBank/DDBJ whole genome shotgun (WGS) entry which is preliminary data.</text>
</comment>
<dbReference type="Proteomes" id="UP001597163">
    <property type="component" value="Unassembled WGS sequence"/>
</dbReference>